<comment type="caution">
    <text evidence="1">The sequence shown here is derived from an EMBL/GenBank/DDBJ whole genome shotgun (WGS) entry which is preliminary data.</text>
</comment>
<organism evidence="1 2">
    <name type="scientific">Tanacetum coccineum</name>
    <dbReference type="NCBI Taxonomy" id="301880"/>
    <lineage>
        <taxon>Eukaryota</taxon>
        <taxon>Viridiplantae</taxon>
        <taxon>Streptophyta</taxon>
        <taxon>Embryophyta</taxon>
        <taxon>Tracheophyta</taxon>
        <taxon>Spermatophyta</taxon>
        <taxon>Magnoliopsida</taxon>
        <taxon>eudicotyledons</taxon>
        <taxon>Gunneridae</taxon>
        <taxon>Pentapetalae</taxon>
        <taxon>asterids</taxon>
        <taxon>campanulids</taxon>
        <taxon>Asterales</taxon>
        <taxon>Asteraceae</taxon>
        <taxon>Asteroideae</taxon>
        <taxon>Anthemideae</taxon>
        <taxon>Anthemidinae</taxon>
        <taxon>Tanacetum</taxon>
    </lineage>
</organism>
<dbReference type="EMBL" id="BQNB010021033">
    <property type="protein sequence ID" value="GJU02172.1"/>
    <property type="molecule type" value="Genomic_DNA"/>
</dbReference>
<gene>
    <name evidence="1" type="ORF">Tco_1112510</name>
</gene>
<reference evidence="1" key="1">
    <citation type="journal article" date="2022" name="Int. J. Mol. Sci.">
        <title>Draft Genome of Tanacetum Coccineum: Genomic Comparison of Closely Related Tanacetum-Family Plants.</title>
        <authorList>
            <person name="Yamashiro T."/>
            <person name="Shiraishi A."/>
            <person name="Nakayama K."/>
            <person name="Satake H."/>
        </authorList>
    </citation>
    <scope>NUCLEOTIDE SEQUENCE</scope>
</reference>
<accession>A0ABQ5IPK1</accession>
<name>A0ABQ5IPK1_9ASTR</name>
<keyword evidence="2" id="KW-1185">Reference proteome</keyword>
<dbReference type="Proteomes" id="UP001151760">
    <property type="component" value="Unassembled WGS sequence"/>
</dbReference>
<proteinExistence type="predicted"/>
<evidence type="ECO:0000313" key="2">
    <source>
        <dbReference type="Proteomes" id="UP001151760"/>
    </source>
</evidence>
<sequence>MDEYGDRLVRTKLSVSGDGFIVRKLGIRFYGRETPSSNGELNEVVYVSQLIVLIPGEYFRLQLNFLDIGLLAVHQKAVIVTAISTRAEYIALSGC</sequence>
<evidence type="ECO:0000313" key="1">
    <source>
        <dbReference type="EMBL" id="GJU02172.1"/>
    </source>
</evidence>
<reference evidence="1" key="2">
    <citation type="submission" date="2022-01" db="EMBL/GenBank/DDBJ databases">
        <authorList>
            <person name="Yamashiro T."/>
            <person name="Shiraishi A."/>
            <person name="Satake H."/>
            <person name="Nakayama K."/>
        </authorList>
    </citation>
    <scope>NUCLEOTIDE SEQUENCE</scope>
</reference>
<protein>
    <submittedName>
        <fullName evidence="1">Uncharacterized protein</fullName>
    </submittedName>
</protein>